<evidence type="ECO:0000313" key="1">
    <source>
        <dbReference type="EMBL" id="KAJ7615828.1"/>
    </source>
</evidence>
<protein>
    <recommendedName>
        <fullName evidence="3">F-box domain-containing protein</fullName>
    </recommendedName>
</protein>
<evidence type="ECO:0000313" key="2">
    <source>
        <dbReference type="Proteomes" id="UP001221142"/>
    </source>
</evidence>
<dbReference type="AlphaFoldDB" id="A0AAD7BBA1"/>
<evidence type="ECO:0008006" key="3">
    <source>
        <dbReference type="Google" id="ProtNLM"/>
    </source>
</evidence>
<reference evidence="1" key="1">
    <citation type="submission" date="2023-03" db="EMBL/GenBank/DDBJ databases">
        <title>Massive genome expansion in bonnet fungi (Mycena s.s.) driven by repeated elements and novel gene families across ecological guilds.</title>
        <authorList>
            <consortium name="Lawrence Berkeley National Laboratory"/>
            <person name="Harder C.B."/>
            <person name="Miyauchi S."/>
            <person name="Viragh M."/>
            <person name="Kuo A."/>
            <person name="Thoen E."/>
            <person name="Andreopoulos B."/>
            <person name="Lu D."/>
            <person name="Skrede I."/>
            <person name="Drula E."/>
            <person name="Henrissat B."/>
            <person name="Morin E."/>
            <person name="Kohler A."/>
            <person name="Barry K."/>
            <person name="LaButti K."/>
            <person name="Morin E."/>
            <person name="Salamov A."/>
            <person name="Lipzen A."/>
            <person name="Mereny Z."/>
            <person name="Hegedus B."/>
            <person name="Baldrian P."/>
            <person name="Stursova M."/>
            <person name="Weitz H."/>
            <person name="Taylor A."/>
            <person name="Grigoriev I.V."/>
            <person name="Nagy L.G."/>
            <person name="Martin F."/>
            <person name="Kauserud H."/>
        </authorList>
    </citation>
    <scope>NUCLEOTIDE SEQUENCE</scope>
    <source>
        <strain evidence="1">9284</strain>
    </source>
</reference>
<organism evidence="1 2">
    <name type="scientific">Roridomyces roridus</name>
    <dbReference type="NCBI Taxonomy" id="1738132"/>
    <lineage>
        <taxon>Eukaryota</taxon>
        <taxon>Fungi</taxon>
        <taxon>Dikarya</taxon>
        <taxon>Basidiomycota</taxon>
        <taxon>Agaricomycotina</taxon>
        <taxon>Agaricomycetes</taxon>
        <taxon>Agaricomycetidae</taxon>
        <taxon>Agaricales</taxon>
        <taxon>Marasmiineae</taxon>
        <taxon>Mycenaceae</taxon>
        <taxon>Roridomyces</taxon>
    </lineage>
</organism>
<dbReference type="EMBL" id="JARKIF010000023">
    <property type="protein sequence ID" value="KAJ7615828.1"/>
    <property type="molecule type" value="Genomic_DNA"/>
</dbReference>
<name>A0AAD7BBA1_9AGAR</name>
<gene>
    <name evidence="1" type="ORF">FB45DRAFT_1008101</name>
</gene>
<dbReference type="Proteomes" id="UP001221142">
    <property type="component" value="Unassembled WGS sequence"/>
</dbReference>
<sequence>MSKSFDTLPVELIDNIAQSLQGDDLVMLARTQRVIHGICTPWIYRRVILLDCVCAVLCLRTLASNVQCAHSVRALAIRFDPDLMLDAFRRLIRAALRNLQSLVTLDLRLYPEIFSLVSDIHFPRLDLCSLPFCSDIIAFLNLHPDITGLSFDPVLHSSVLGLASLPPIPLASLQMFSGPELVGMSTIPQSPVTRIGIFWNAGGFRQFFDAISPRTAEIVEFQNILAIWELALPPLIAENLPNLTSLSLRNVSPAESSSDYDDFIECVGQALPSLAYLETLSIAQGVGRLAFNPTHLDREFDIIILWGAAAPQLKYCILPSDTRWLRVHSDLNVWYPSNANDDADAQTETEAHDMLERFRWFVNKVLTAGTALPASYLTVLQIIGGKEMVAELQAGFEMRGVVPEFELAVKPTGITITFV</sequence>
<accession>A0AAD7BBA1</accession>
<proteinExistence type="predicted"/>
<keyword evidence="2" id="KW-1185">Reference proteome</keyword>
<comment type="caution">
    <text evidence="1">The sequence shown here is derived from an EMBL/GenBank/DDBJ whole genome shotgun (WGS) entry which is preliminary data.</text>
</comment>